<evidence type="ECO:0000259" key="1">
    <source>
        <dbReference type="PROSITE" id="PS50404"/>
    </source>
</evidence>
<evidence type="ECO:0000313" key="2">
    <source>
        <dbReference type="EMBL" id="MEX6502331.1"/>
    </source>
</evidence>
<dbReference type="SUPFAM" id="SSF52833">
    <property type="entry name" value="Thioredoxin-like"/>
    <property type="match status" value="1"/>
</dbReference>
<dbReference type="InterPro" id="IPR040079">
    <property type="entry name" value="Glutathione_S-Trfase"/>
</dbReference>
<reference evidence="2 3" key="1">
    <citation type="submission" date="2024-07" db="EMBL/GenBank/DDBJ databases">
        <authorList>
            <person name="Li M."/>
        </authorList>
    </citation>
    <scope>NUCLEOTIDE SEQUENCE [LARGE SCALE GENOMIC DNA]</scope>
    <source>
        <strain evidence="2 3">25A3E</strain>
    </source>
</reference>
<dbReference type="PANTHER" id="PTHR42673">
    <property type="entry name" value="MALEYLACETOACETATE ISOMERASE"/>
    <property type="match status" value="1"/>
</dbReference>
<dbReference type="CDD" id="cd03043">
    <property type="entry name" value="GST_N_1"/>
    <property type="match status" value="1"/>
</dbReference>
<name>A0ABV3YSN3_9PSED</name>
<feature type="domain" description="GST N-terminal" evidence="1">
    <location>
        <begin position="3"/>
        <end position="83"/>
    </location>
</feature>
<sequence length="210" mass="23509">MSLTLIIGNKRYSSWSLRAALALELAEAPYSELLIALYQADSKARILAHSPTGKVPLLETEEGPVWDSLAIGEYLAESFPEAYLWPRGEYARAVARSVCAEMHSGFAALRTHLPMDLQRDQALEAIPAEARADIQRICELWTECRARFGQDGPYLFGHASLADAFFAPVAARLRSYRVELPEVAAAYVATVYKWPAFQRWYQAAQEERLG</sequence>
<dbReference type="Pfam" id="PF13410">
    <property type="entry name" value="GST_C_2"/>
    <property type="match status" value="1"/>
</dbReference>
<protein>
    <submittedName>
        <fullName evidence="2">Glutathione S-transferase family protein</fullName>
    </submittedName>
</protein>
<keyword evidence="3" id="KW-1185">Reference proteome</keyword>
<proteinExistence type="predicted"/>
<dbReference type="PANTHER" id="PTHR42673:SF4">
    <property type="entry name" value="MALEYLACETOACETATE ISOMERASE"/>
    <property type="match status" value="1"/>
</dbReference>
<dbReference type="SUPFAM" id="SSF47616">
    <property type="entry name" value="GST C-terminal domain-like"/>
    <property type="match status" value="1"/>
</dbReference>
<dbReference type="CDD" id="cd03194">
    <property type="entry name" value="GST_C_3"/>
    <property type="match status" value="1"/>
</dbReference>
<dbReference type="InterPro" id="IPR004045">
    <property type="entry name" value="Glutathione_S-Trfase_N"/>
</dbReference>
<dbReference type="PROSITE" id="PS50404">
    <property type="entry name" value="GST_NTER"/>
    <property type="match status" value="1"/>
</dbReference>
<accession>A0ABV3YSN3</accession>
<gene>
    <name evidence="2" type="ORF">AB5S05_09685</name>
</gene>
<dbReference type="Gene3D" id="1.20.1050.10">
    <property type="match status" value="1"/>
</dbReference>
<evidence type="ECO:0000313" key="3">
    <source>
        <dbReference type="Proteomes" id="UP001560296"/>
    </source>
</evidence>
<dbReference type="RefSeq" id="WP_369287302.1">
    <property type="nucleotide sequence ID" value="NZ_JBFTEG010000006.1"/>
</dbReference>
<dbReference type="Proteomes" id="UP001560296">
    <property type="component" value="Unassembled WGS sequence"/>
</dbReference>
<dbReference type="SFLD" id="SFLDS00019">
    <property type="entry name" value="Glutathione_Transferase_(cytos"/>
    <property type="match status" value="1"/>
</dbReference>
<dbReference type="Pfam" id="PF13409">
    <property type="entry name" value="GST_N_2"/>
    <property type="match status" value="1"/>
</dbReference>
<dbReference type="InterPro" id="IPR036249">
    <property type="entry name" value="Thioredoxin-like_sf"/>
</dbReference>
<dbReference type="Gene3D" id="3.40.30.10">
    <property type="entry name" value="Glutaredoxin"/>
    <property type="match status" value="1"/>
</dbReference>
<organism evidence="2 3">
    <name type="scientific">Pseudomonas zhanjiangensis</name>
    <dbReference type="NCBI Taxonomy" id="3239015"/>
    <lineage>
        <taxon>Bacteria</taxon>
        <taxon>Pseudomonadati</taxon>
        <taxon>Pseudomonadota</taxon>
        <taxon>Gammaproteobacteria</taxon>
        <taxon>Pseudomonadales</taxon>
        <taxon>Pseudomonadaceae</taxon>
        <taxon>Pseudomonas</taxon>
    </lineage>
</organism>
<dbReference type="InterPro" id="IPR036282">
    <property type="entry name" value="Glutathione-S-Trfase_C_sf"/>
</dbReference>
<comment type="caution">
    <text evidence="2">The sequence shown here is derived from an EMBL/GenBank/DDBJ whole genome shotgun (WGS) entry which is preliminary data.</text>
</comment>
<dbReference type="EMBL" id="JBFTEG010000006">
    <property type="protein sequence ID" value="MEX6502331.1"/>
    <property type="molecule type" value="Genomic_DNA"/>
</dbReference>